<evidence type="ECO:0000313" key="9">
    <source>
        <dbReference type="Proteomes" id="UP001156666"/>
    </source>
</evidence>
<evidence type="ECO:0000259" key="7">
    <source>
        <dbReference type="Pfam" id="PF10520"/>
    </source>
</evidence>
<evidence type="ECO:0000256" key="6">
    <source>
        <dbReference type="SAM" id="Phobius"/>
    </source>
</evidence>
<dbReference type="EMBL" id="BSOH01000001">
    <property type="protein sequence ID" value="GLR15685.1"/>
    <property type="molecule type" value="Genomic_DNA"/>
</dbReference>
<sequence>MNSRKGLSSTKLNKMIILKIVVIILMADLLTGFFHFLLDQYGKPDARFFKNAIKINLAHHENPRLMVDRTYWQLTKDSYYIGIALFAISLLWGFHWEIALLLIVGAQANILHKWAHMKRSEKSILIHFLQKIKVLQNKRHHGNHHRKPFDSYFCVMTNFWNPILERIYFWEGMVRLLRIFGLEPVAGTSIRNNV</sequence>
<dbReference type="AlphaFoldDB" id="A0AA37SKR4"/>
<evidence type="ECO:0000313" key="8">
    <source>
        <dbReference type="EMBL" id="GLR15685.1"/>
    </source>
</evidence>
<reference evidence="8" key="2">
    <citation type="submission" date="2023-01" db="EMBL/GenBank/DDBJ databases">
        <title>Draft genome sequence of Portibacter lacus strain NBRC 108769.</title>
        <authorList>
            <person name="Sun Q."/>
            <person name="Mori K."/>
        </authorList>
    </citation>
    <scope>NUCLEOTIDE SEQUENCE</scope>
    <source>
        <strain evidence="8">NBRC 108769</strain>
    </source>
</reference>
<dbReference type="InterPro" id="IPR019547">
    <property type="entry name" value="Lipid_desat"/>
</dbReference>
<evidence type="ECO:0000256" key="2">
    <source>
        <dbReference type="ARBA" id="ARBA00007620"/>
    </source>
</evidence>
<evidence type="ECO:0000256" key="1">
    <source>
        <dbReference type="ARBA" id="ARBA00004141"/>
    </source>
</evidence>
<dbReference type="Pfam" id="PF10520">
    <property type="entry name" value="Lipid_desat"/>
    <property type="match status" value="1"/>
</dbReference>
<evidence type="ECO:0000256" key="4">
    <source>
        <dbReference type="ARBA" id="ARBA00022989"/>
    </source>
</evidence>
<feature type="transmembrane region" description="Helical" evidence="6">
    <location>
        <begin position="16"/>
        <end position="38"/>
    </location>
</feature>
<comment type="caution">
    <text evidence="8">The sequence shown here is derived from an EMBL/GenBank/DDBJ whole genome shotgun (WGS) entry which is preliminary data.</text>
</comment>
<gene>
    <name evidence="8" type="ORF">GCM10007940_03000</name>
</gene>
<dbReference type="PANTHER" id="PTHR48231">
    <property type="entry name" value="TMEM189_B_DMAIN DOMAIN-CONTAINING PROTEIN"/>
    <property type="match status" value="1"/>
</dbReference>
<feature type="domain" description="Lipid desaturase" evidence="7">
    <location>
        <begin position="24"/>
        <end position="178"/>
    </location>
</feature>
<dbReference type="GO" id="GO:0016020">
    <property type="term" value="C:membrane"/>
    <property type="evidence" value="ECO:0007669"/>
    <property type="project" value="UniProtKB-SubCell"/>
</dbReference>
<keyword evidence="5 6" id="KW-0472">Membrane</keyword>
<evidence type="ECO:0000256" key="5">
    <source>
        <dbReference type="ARBA" id="ARBA00023136"/>
    </source>
</evidence>
<evidence type="ECO:0000256" key="3">
    <source>
        <dbReference type="ARBA" id="ARBA00022692"/>
    </source>
</evidence>
<keyword evidence="9" id="KW-1185">Reference proteome</keyword>
<comment type="subcellular location">
    <subcellularLocation>
        <location evidence="1">Membrane</location>
        <topology evidence="1">Multi-pass membrane protein</topology>
    </subcellularLocation>
</comment>
<organism evidence="8 9">
    <name type="scientific">Portibacter lacus</name>
    <dbReference type="NCBI Taxonomy" id="1099794"/>
    <lineage>
        <taxon>Bacteria</taxon>
        <taxon>Pseudomonadati</taxon>
        <taxon>Bacteroidota</taxon>
        <taxon>Saprospiria</taxon>
        <taxon>Saprospirales</taxon>
        <taxon>Haliscomenobacteraceae</taxon>
        <taxon>Portibacter</taxon>
    </lineage>
</organism>
<keyword evidence="4 6" id="KW-1133">Transmembrane helix</keyword>
<dbReference type="PANTHER" id="PTHR48231:SF1">
    <property type="entry name" value="OS08G0187900 PROTEIN"/>
    <property type="match status" value="1"/>
</dbReference>
<feature type="transmembrane region" description="Helical" evidence="6">
    <location>
        <begin position="79"/>
        <end position="104"/>
    </location>
</feature>
<comment type="similarity">
    <text evidence="2">Belongs to the fatty acid desaturase CarF family.</text>
</comment>
<name>A0AA37SKR4_9BACT</name>
<protein>
    <recommendedName>
        <fullName evidence="7">Lipid desaturase domain-containing protein</fullName>
    </recommendedName>
</protein>
<dbReference type="Proteomes" id="UP001156666">
    <property type="component" value="Unassembled WGS sequence"/>
</dbReference>
<keyword evidence="3 6" id="KW-0812">Transmembrane</keyword>
<proteinExistence type="inferred from homology"/>
<accession>A0AA37SKR4</accession>
<reference evidence="8" key="1">
    <citation type="journal article" date="2014" name="Int. J. Syst. Evol. Microbiol.">
        <title>Complete genome sequence of Corynebacterium casei LMG S-19264T (=DSM 44701T), isolated from a smear-ripened cheese.</title>
        <authorList>
            <consortium name="US DOE Joint Genome Institute (JGI-PGF)"/>
            <person name="Walter F."/>
            <person name="Albersmeier A."/>
            <person name="Kalinowski J."/>
            <person name="Ruckert C."/>
        </authorList>
    </citation>
    <scope>NUCLEOTIDE SEQUENCE</scope>
    <source>
        <strain evidence="8">NBRC 108769</strain>
    </source>
</reference>